<dbReference type="GO" id="GO:0006508">
    <property type="term" value="P:proteolysis"/>
    <property type="evidence" value="ECO:0007669"/>
    <property type="project" value="UniProtKB-KW"/>
</dbReference>
<dbReference type="PROSITE" id="PS00138">
    <property type="entry name" value="SUBTILASE_SER"/>
    <property type="match status" value="1"/>
</dbReference>
<dbReference type="FunFam" id="3.30.70.80:FF:000003">
    <property type="entry name" value="Subtilisin-like protease SBT1.9"/>
    <property type="match status" value="1"/>
</dbReference>
<dbReference type="InterPro" id="IPR023828">
    <property type="entry name" value="Peptidase_S8_Ser-AS"/>
</dbReference>
<dbReference type="Proteomes" id="UP001634393">
    <property type="component" value="Unassembled WGS sequence"/>
</dbReference>
<dbReference type="PANTHER" id="PTHR10795">
    <property type="entry name" value="PROPROTEIN CONVERTASE SUBTILISIN/KEXIN"/>
    <property type="match status" value="1"/>
</dbReference>
<dbReference type="InterPro" id="IPR036852">
    <property type="entry name" value="Peptidase_S8/S53_dom_sf"/>
</dbReference>
<dbReference type="InterPro" id="IPR034197">
    <property type="entry name" value="Peptidases_S8_3"/>
</dbReference>
<organism evidence="11 12">
    <name type="scientific">Penstemon smallii</name>
    <dbReference type="NCBI Taxonomy" id="265156"/>
    <lineage>
        <taxon>Eukaryota</taxon>
        <taxon>Viridiplantae</taxon>
        <taxon>Streptophyta</taxon>
        <taxon>Embryophyta</taxon>
        <taxon>Tracheophyta</taxon>
        <taxon>Spermatophyta</taxon>
        <taxon>Magnoliopsida</taxon>
        <taxon>eudicotyledons</taxon>
        <taxon>Gunneridae</taxon>
        <taxon>Pentapetalae</taxon>
        <taxon>asterids</taxon>
        <taxon>lamiids</taxon>
        <taxon>Lamiales</taxon>
        <taxon>Plantaginaceae</taxon>
        <taxon>Cheloneae</taxon>
        <taxon>Penstemon</taxon>
    </lineage>
</organism>
<protein>
    <recommendedName>
        <fullName evidence="13">Subtilisin-like protease</fullName>
    </recommendedName>
</protein>
<proteinExistence type="inferred from homology"/>
<evidence type="ECO:0000259" key="9">
    <source>
        <dbReference type="Pfam" id="PF00082"/>
    </source>
</evidence>
<gene>
    <name evidence="11" type="ORF">ACJIZ3_019748</name>
</gene>
<feature type="domain" description="Peptidase S8/S53" evidence="9">
    <location>
        <begin position="125"/>
        <end position="557"/>
    </location>
</feature>
<dbReference type="PROSITE" id="PS00137">
    <property type="entry name" value="SUBTILASE_HIS"/>
    <property type="match status" value="1"/>
</dbReference>
<dbReference type="CDD" id="cd04852">
    <property type="entry name" value="Peptidases_S8_3"/>
    <property type="match status" value="1"/>
</dbReference>
<keyword evidence="5 7" id="KW-0720">Serine protease</keyword>
<dbReference type="SUPFAM" id="SSF52743">
    <property type="entry name" value="Subtilisin-like"/>
    <property type="match status" value="1"/>
</dbReference>
<feature type="active site" description="Charge relay system" evidence="6 7">
    <location>
        <position position="134"/>
    </location>
</feature>
<name>A0ABD3T203_9LAMI</name>
<comment type="caution">
    <text evidence="11">The sequence shown here is derived from an EMBL/GenBank/DDBJ whole genome shotgun (WGS) entry which is preliminary data.</text>
</comment>
<evidence type="ECO:0000313" key="12">
    <source>
        <dbReference type="Proteomes" id="UP001634393"/>
    </source>
</evidence>
<dbReference type="AlphaFoldDB" id="A0ABD3T203"/>
<evidence type="ECO:0000256" key="7">
    <source>
        <dbReference type="PROSITE-ProRule" id="PRU01240"/>
    </source>
</evidence>
<dbReference type="InterPro" id="IPR015500">
    <property type="entry name" value="Peptidase_S8_subtilisin-rel"/>
</dbReference>
<feature type="active site" description="Charge relay system" evidence="6 7">
    <location>
        <position position="205"/>
    </location>
</feature>
<reference evidence="11 12" key="1">
    <citation type="submission" date="2024-12" db="EMBL/GenBank/DDBJ databases">
        <title>The unique morphological basis and parallel evolutionary history of personate flowers in Penstemon.</title>
        <authorList>
            <person name="Depatie T.H."/>
            <person name="Wessinger C.A."/>
        </authorList>
    </citation>
    <scope>NUCLEOTIDE SEQUENCE [LARGE SCALE GENOMIC DNA]</scope>
    <source>
        <strain evidence="11">WTNN_2</strain>
        <tissue evidence="11">Leaf</tissue>
    </source>
</reference>
<keyword evidence="12" id="KW-1185">Reference proteome</keyword>
<dbReference type="EMBL" id="JBJXBP010000005">
    <property type="protein sequence ID" value="KAL3830946.1"/>
    <property type="molecule type" value="Genomic_DNA"/>
</dbReference>
<dbReference type="InterPro" id="IPR010259">
    <property type="entry name" value="S8pro/Inhibitor_I9"/>
</dbReference>
<dbReference type="Gene3D" id="2.60.40.2310">
    <property type="match status" value="1"/>
</dbReference>
<dbReference type="InterPro" id="IPR000209">
    <property type="entry name" value="Peptidase_S8/S53_dom"/>
</dbReference>
<comment type="similarity">
    <text evidence="1 7">Belongs to the peptidase S8 family.</text>
</comment>
<feature type="chain" id="PRO_5044771589" description="Subtilisin-like protease" evidence="8">
    <location>
        <begin position="24"/>
        <end position="611"/>
    </location>
</feature>
<dbReference type="Pfam" id="PF00082">
    <property type="entry name" value="Peptidase_S8"/>
    <property type="match status" value="1"/>
</dbReference>
<evidence type="ECO:0000256" key="2">
    <source>
        <dbReference type="ARBA" id="ARBA00022670"/>
    </source>
</evidence>
<evidence type="ECO:0000313" key="11">
    <source>
        <dbReference type="EMBL" id="KAL3830946.1"/>
    </source>
</evidence>
<evidence type="ECO:0000259" key="10">
    <source>
        <dbReference type="Pfam" id="PF05922"/>
    </source>
</evidence>
<dbReference type="InterPro" id="IPR037045">
    <property type="entry name" value="S8pro/Inhibitor_I9_sf"/>
</dbReference>
<feature type="domain" description="Inhibitor I9" evidence="10">
    <location>
        <begin position="31"/>
        <end position="101"/>
    </location>
</feature>
<evidence type="ECO:0000256" key="1">
    <source>
        <dbReference type="ARBA" id="ARBA00011073"/>
    </source>
</evidence>
<evidence type="ECO:0000256" key="8">
    <source>
        <dbReference type="SAM" id="SignalP"/>
    </source>
</evidence>
<evidence type="ECO:0000256" key="5">
    <source>
        <dbReference type="ARBA" id="ARBA00022825"/>
    </source>
</evidence>
<dbReference type="Gene3D" id="3.30.70.80">
    <property type="entry name" value="Peptidase S8 propeptide/proteinase inhibitor I9"/>
    <property type="match status" value="1"/>
</dbReference>
<dbReference type="Gene3D" id="3.50.30.30">
    <property type="match status" value="1"/>
</dbReference>
<evidence type="ECO:0000256" key="4">
    <source>
        <dbReference type="ARBA" id="ARBA00022801"/>
    </source>
</evidence>
<keyword evidence="2 7" id="KW-0645">Protease</keyword>
<dbReference type="PRINTS" id="PR00723">
    <property type="entry name" value="SUBTILISIN"/>
</dbReference>
<evidence type="ECO:0000256" key="3">
    <source>
        <dbReference type="ARBA" id="ARBA00022729"/>
    </source>
</evidence>
<dbReference type="Gene3D" id="3.40.50.200">
    <property type="entry name" value="Peptidase S8/S53 domain"/>
    <property type="match status" value="1"/>
</dbReference>
<feature type="signal peptide" evidence="8">
    <location>
        <begin position="1"/>
        <end position="23"/>
    </location>
</feature>
<keyword evidence="3 8" id="KW-0732">Signal</keyword>
<dbReference type="InterPro" id="IPR022398">
    <property type="entry name" value="Peptidase_S8_His-AS"/>
</dbReference>
<sequence>MKIQLVLAFIILYNLLLSVSSSAHDEEASSTYIIHLDSNLMPKPFTSHLAWHSSILSSSKPIYSYTNAIHGFSARLTPSQLEEIQKYPAFLFSTKDMPLQLATTHSSEFLGLDSFSGAWPASDFGRDVIIGVVDTGVWPESRSFSNDEGMGHIPSRWRGGCFGGIDFNSSLCNKKLIGVRYFNKGIKAAYPNDTFYDSARDTNGHGTHVSSIAAGNFIHGTSYYGYGTGTGKGMAPRARLAAYKVRFSGKYELYASDVVAAIDSAIEDGIDVLSLSIATSPPLYHDPVAIATFAAMENSIFVTSAAGNSGPSLNTISVGAPWHLTVGAGTIGRSFTGNIALGSGALITGVSLCPLSPNILANLPIIFLKDCGREEGLTKYAKIVVCSVSAEYEFSSLGSYFHNFGVAGAVLIWSKTNNSYLAYLPDEEIGFPAIVLNAANGKVVLDYIENNNDKATATLLFKETIHGTKPAPGVARFSSRGPSQACPFILKPDIMAPGYQILASWQEKNPDRLVRTEQLIKSFSVESGTSIASPHAAGVAALLKGAHPEWSPAAIRNRGEKKSYKLRVYGPCLKEGTILHGSVSWEQIGGSRTVRSPIVVAGLNPNMGKNI</sequence>
<accession>A0ABD3T203</accession>
<dbReference type="PROSITE" id="PS51892">
    <property type="entry name" value="SUBTILASE"/>
    <property type="match status" value="1"/>
</dbReference>
<dbReference type="Pfam" id="PF05922">
    <property type="entry name" value="Inhibitor_I9"/>
    <property type="match status" value="1"/>
</dbReference>
<keyword evidence="4 7" id="KW-0378">Hydrolase</keyword>
<feature type="active site" description="Charge relay system" evidence="6 7">
    <location>
        <position position="530"/>
    </location>
</feature>
<evidence type="ECO:0000256" key="6">
    <source>
        <dbReference type="PIRSR" id="PIRSR615500-1"/>
    </source>
</evidence>
<evidence type="ECO:0008006" key="13">
    <source>
        <dbReference type="Google" id="ProtNLM"/>
    </source>
</evidence>
<dbReference type="InterPro" id="IPR045051">
    <property type="entry name" value="SBT"/>
</dbReference>
<dbReference type="GO" id="GO:0004252">
    <property type="term" value="F:serine-type endopeptidase activity"/>
    <property type="evidence" value="ECO:0007669"/>
    <property type="project" value="UniProtKB-UniRule"/>
</dbReference>